<sequence length="77" mass="8805">MPDKIRADFLTIVLSTDLVRLGLARTRGVKAMLGITMVETGVIRLQEQFAHFVNQRLFQSLDRSEMNQGSFQFGFEQ</sequence>
<dbReference type="AlphaFoldDB" id="A0A392S2Z5"/>
<comment type="caution">
    <text evidence="1">The sequence shown here is derived from an EMBL/GenBank/DDBJ whole genome shotgun (WGS) entry which is preliminary data.</text>
</comment>
<dbReference type="Proteomes" id="UP000265520">
    <property type="component" value="Unassembled WGS sequence"/>
</dbReference>
<dbReference type="EMBL" id="LXQA010306269">
    <property type="protein sequence ID" value="MCI42574.1"/>
    <property type="molecule type" value="Genomic_DNA"/>
</dbReference>
<evidence type="ECO:0000313" key="1">
    <source>
        <dbReference type="EMBL" id="MCI42574.1"/>
    </source>
</evidence>
<evidence type="ECO:0000313" key="2">
    <source>
        <dbReference type="Proteomes" id="UP000265520"/>
    </source>
</evidence>
<protein>
    <submittedName>
        <fullName evidence="1">Uncharacterized protein</fullName>
    </submittedName>
</protein>
<keyword evidence="2" id="KW-1185">Reference proteome</keyword>
<organism evidence="1 2">
    <name type="scientific">Trifolium medium</name>
    <dbReference type="NCBI Taxonomy" id="97028"/>
    <lineage>
        <taxon>Eukaryota</taxon>
        <taxon>Viridiplantae</taxon>
        <taxon>Streptophyta</taxon>
        <taxon>Embryophyta</taxon>
        <taxon>Tracheophyta</taxon>
        <taxon>Spermatophyta</taxon>
        <taxon>Magnoliopsida</taxon>
        <taxon>eudicotyledons</taxon>
        <taxon>Gunneridae</taxon>
        <taxon>Pentapetalae</taxon>
        <taxon>rosids</taxon>
        <taxon>fabids</taxon>
        <taxon>Fabales</taxon>
        <taxon>Fabaceae</taxon>
        <taxon>Papilionoideae</taxon>
        <taxon>50 kb inversion clade</taxon>
        <taxon>NPAAA clade</taxon>
        <taxon>Hologalegina</taxon>
        <taxon>IRL clade</taxon>
        <taxon>Trifolieae</taxon>
        <taxon>Trifolium</taxon>
    </lineage>
</organism>
<reference evidence="1 2" key="1">
    <citation type="journal article" date="2018" name="Front. Plant Sci.">
        <title>Red Clover (Trifolium pratense) and Zigzag Clover (T. medium) - A Picture of Genomic Similarities and Differences.</title>
        <authorList>
            <person name="Dluhosova J."/>
            <person name="Istvanek J."/>
            <person name="Nedelnik J."/>
            <person name="Repkova J."/>
        </authorList>
    </citation>
    <scope>NUCLEOTIDE SEQUENCE [LARGE SCALE GENOMIC DNA]</scope>
    <source>
        <strain evidence="2">cv. 10/8</strain>
        <tissue evidence="1">Leaf</tissue>
    </source>
</reference>
<name>A0A392S2Z5_9FABA</name>
<proteinExistence type="predicted"/>
<accession>A0A392S2Z5</accession>